<dbReference type="GO" id="GO:0005783">
    <property type="term" value="C:endoplasmic reticulum"/>
    <property type="evidence" value="ECO:0007669"/>
    <property type="project" value="TreeGrafter"/>
</dbReference>
<name>A0A813EK33_POLGL</name>
<evidence type="ECO:0000256" key="3">
    <source>
        <dbReference type="ARBA" id="ARBA00007658"/>
    </source>
</evidence>
<evidence type="ECO:0000256" key="2">
    <source>
        <dbReference type="ARBA" id="ARBA00004922"/>
    </source>
</evidence>
<dbReference type="PANTHER" id="PTHR11742:SF6">
    <property type="entry name" value="MANNOSYL-OLIGOSACCHARIDE ALPHA-1,2-MANNOSIDASE IA-RELATED"/>
    <property type="match status" value="1"/>
</dbReference>
<dbReference type="AlphaFoldDB" id="A0A813EK33"/>
<sequence length="130" mass="14914">MGDSYYEYLLKMYLQTGGTEPEWLEAWRRAMDKMEERLILKTAGGLTYIAEEKDGRIDHKMDHLACFVGGMLIYGARQLPKEKVDPRWEETATGITETCYQMHPPPAATVGGVVVIHWLQCSNYRYSCDS</sequence>
<keyword evidence="4" id="KW-0378">Hydrolase</keyword>
<dbReference type="GO" id="GO:0005975">
    <property type="term" value="P:carbohydrate metabolic process"/>
    <property type="evidence" value="ECO:0007669"/>
    <property type="project" value="InterPro"/>
</dbReference>
<evidence type="ECO:0008006" key="9">
    <source>
        <dbReference type="Google" id="ProtNLM"/>
    </source>
</evidence>
<dbReference type="InterPro" id="IPR012341">
    <property type="entry name" value="6hp_glycosidase-like_sf"/>
</dbReference>
<organism evidence="7 8">
    <name type="scientific">Polarella glacialis</name>
    <name type="common">Dinoflagellate</name>
    <dbReference type="NCBI Taxonomy" id="89957"/>
    <lineage>
        <taxon>Eukaryota</taxon>
        <taxon>Sar</taxon>
        <taxon>Alveolata</taxon>
        <taxon>Dinophyceae</taxon>
        <taxon>Suessiales</taxon>
        <taxon>Suessiaceae</taxon>
        <taxon>Polarella</taxon>
    </lineage>
</organism>
<dbReference type="Pfam" id="PF01532">
    <property type="entry name" value="Glyco_hydro_47"/>
    <property type="match status" value="1"/>
</dbReference>
<evidence type="ECO:0000256" key="1">
    <source>
        <dbReference type="ARBA" id="ARBA00001913"/>
    </source>
</evidence>
<dbReference type="PANTHER" id="PTHR11742">
    <property type="entry name" value="MANNOSYL-OLIGOSACCHARIDE ALPHA-1,2-MANNOSIDASE-RELATED"/>
    <property type="match status" value="1"/>
</dbReference>
<evidence type="ECO:0000313" key="8">
    <source>
        <dbReference type="Proteomes" id="UP000654075"/>
    </source>
</evidence>
<keyword evidence="8" id="KW-1185">Reference proteome</keyword>
<dbReference type="OrthoDB" id="8118055at2759"/>
<dbReference type="GO" id="GO:0005509">
    <property type="term" value="F:calcium ion binding"/>
    <property type="evidence" value="ECO:0007669"/>
    <property type="project" value="InterPro"/>
</dbReference>
<comment type="pathway">
    <text evidence="2">Protein modification; protein glycosylation.</text>
</comment>
<dbReference type="EMBL" id="CAJNNV010012664">
    <property type="protein sequence ID" value="CAE8600977.1"/>
    <property type="molecule type" value="Genomic_DNA"/>
</dbReference>
<accession>A0A813EK33</accession>
<evidence type="ECO:0000256" key="4">
    <source>
        <dbReference type="ARBA" id="ARBA00022801"/>
    </source>
</evidence>
<keyword evidence="5 6" id="KW-1015">Disulfide bond</keyword>
<comment type="similarity">
    <text evidence="3">Belongs to the glycosyl hydrolase 47 family.</text>
</comment>
<dbReference type="GO" id="GO:0004571">
    <property type="term" value="F:mannosyl-oligosaccharide 1,2-alpha-mannosidase activity"/>
    <property type="evidence" value="ECO:0007669"/>
    <property type="project" value="InterPro"/>
</dbReference>
<dbReference type="InterPro" id="IPR001382">
    <property type="entry name" value="Glyco_hydro_47"/>
</dbReference>
<comment type="cofactor">
    <cofactor evidence="1">
        <name>Ca(2+)</name>
        <dbReference type="ChEBI" id="CHEBI:29108"/>
    </cofactor>
</comment>
<reference evidence="7" key="1">
    <citation type="submission" date="2021-02" db="EMBL/GenBank/DDBJ databases">
        <authorList>
            <person name="Dougan E. K."/>
            <person name="Rhodes N."/>
            <person name="Thang M."/>
            <person name="Chan C."/>
        </authorList>
    </citation>
    <scope>NUCLEOTIDE SEQUENCE</scope>
</reference>
<evidence type="ECO:0000256" key="5">
    <source>
        <dbReference type="ARBA" id="ARBA00023157"/>
    </source>
</evidence>
<protein>
    <recommendedName>
        <fullName evidence="9">Alpha-1,2-Mannosidase</fullName>
    </recommendedName>
</protein>
<proteinExistence type="inferred from homology"/>
<dbReference type="SUPFAM" id="SSF48225">
    <property type="entry name" value="Seven-hairpin glycosidases"/>
    <property type="match status" value="1"/>
</dbReference>
<dbReference type="GO" id="GO:0000139">
    <property type="term" value="C:Golgi membrane"/>
    <property type="evidence" value="ECO:0007669"/>
    <property type="project" value="TreeGrafter"/>
</dbReference>
<dbReference type="Gene3D" id="1.50.10.10">
    <property type="match status" value="1"/>
</dbReference>
<dbReference type="Proteomes" id="UP000654075">
    <property type="component" value="Unassembled WGS sequence"/>
</dbReference>
<evidence type="ECO:0000313" key="7">
    <source>
        <dbReference type="EMBL" id="CAE8600977.1"/>
    </source>
</evidence>
<comment type="caution">
    <text evidence="7">The sequence shown here is derived from an EMBL/GenBank/DDBJ whole genome shotgun (WGS) entry which is preliminary data.</text>
</comment>
<gene>
    <name evidence="7" type="ORF">PGLA1383_LOCUS19275</name>
</gene>
<feature type="disulfide bond" evidence="6">
    <location>
        <begin position="66"/>
        <end position="99"/>
    </location>
</feature>
<evidence type="ECO:0000256" key="6">
    <source>
        <dbReference type="PIRSR" id="PIRSR601382-3"/>
    </source>
</evidence>
<dbReference type="InterPro" id="IPR036026">
    <property type="entry name" value="Seven-hairpin_glycosidases"/>
</dbReference>
<dbReference type="InterPro" id="IPR050749">
    <property type="entry name" value="Glycosyl_Hydrolase_47"/>
</dbReference>